<dbReference type="GO" id="GO:0005886">
    <property type="term" value="C:plasma membrane"/>
    <property type="evidence" value="ECO:0007669"/>
    <property type="project" value="TreeGrafter"/>
</dbReference>
<feature type="chain" id="PRO_5025392340" description="WSC domain-containing protein" evidence="8">
    <location>
        <begin position="19"/>
        <end position="289"/>
    </location>
</feature>
<evidence type="ECO:0000256" key="5">
    <source>
        <dbReference type="ARBA" id="ARBA00023136"/>
    </source>
</evidence>
<evidence type="ECO:0000259" key="9">
    <source>
        <dbReference type="PROSITE" id="PS51212"/>
    </source>
</evidence>
<organism evidence="10 11">
    <name type="scientific">Didymella exigua CBS 183.55</name>
    <dbReference type="NCBI Taxonomy" id="1150837"/>
    <lineage>
        <taxon>Eukaryota</taxon>
        <taxon>Fungi</taxon>
        <taxon>Dikarya</taxon>
        <taxon>Ascomycota</taxon>
        <taxon>Pezizomycotina</taxon>
        <taxon>Dothideomycetes</taxon>
        <taxon>Pleosporomycetidae</taxon>
        <taxon>Pleosporales</taxon>
        <taxon>Pleosporineae</taxon>
        <taxon>Didymellaceae</taxon>
        <taxon>Didymella</taxon>
    </lineage>
</organism>
<dbReference type="PANTHER" id="PTHR24269">
    <property type="entry name" value="KREMEN PROTEIN"/>
    <property type="match status" value="1"/>
</dbReference>
<evidence type="ECO:0000256" key="7">
    <source>
        <dbReference type="SAM" id="MobiDB-lite"/>
    </source>
</evidence>
<keyword evidence="6" id="KW-0325">Glycoprotein</keyword>
<keyword evidence="4" id="KW-1133">Transmembrane helix</keyword>
<evidence type="ECO:0000256" key="3">
    <source>
        <dbReference type="ARBA" id="ARBA00022729"/>
    </source>
</evidence>
<reference evidence="10" key="1">
    <citation type="journal article" date="2020" name="Stud. Mycol.">
        <title>101 Dothideomycetes genomes: a test case for predicting lifestyles and emergence of pathogens.</title>
        <authorList>
            <person name="Haridas S."/>
            <person name="Albert R."/>
            <person name="Binder M."/>
            <person name="Bloem J."/>
            <person name="Labutti K."/>
            <person name="Salamov A."/>
            <person name="Andreopoulos B."/>
            <person name="Baker S."/>
            <person name="Barry K."/>
            <person name="Bills G."/>
            <person name="Bluhm B."/>
            <person name="Cannon C."/>
            <person name="Castanera R."/>
            <person name="Culley D."/>
            <person name="Daum C."/>
            <person name="Ezra D."/>
            <person name="Gonzalez J."/>
            <person name="Henrissat B."/>
            <person name="Kuo A."/>
            <person name="Liang C."/>
            <person name="Lipzen A."/>
            <person name="Lutzoni F."/>
            <person name="Magnuson J."/>
            <person name="Mondo S."/>
            <person name="Nolan M."/>
            <person name="Ohm R."/>
            <person name="Pangilinan J."/>
            <person name="Park H.-J."/>
            <person name="Ramirez L."/>
            <person name="Alfaro M."/>
            <person name="Sun H."/>
            <person name="Tritt A."/>
            <person name="Yoshinaga Y."/>
            <person name="Zwiers L.-H."/>
            <person name="Turgeon B."/>
            <person name="Goodwin S."/>
            <person name="Spatafora J."/>
            <person name="Crous P."/>
            <person name="Grigoriev I."/>
        </authorList>
    </citation>
    <scope>NUCLEOTIDE SEQUENCE</scope>
    <source>
        <strain evidence="10">CBS 183.55</strain>
    </source>
</reference>
<proteinExistence type="predicted"/>
<sequence length="289" mass="31839">MKASTLLPFAILARHAMSQMLGYDPRSAADCVMWADIEDASVDTCEKTLREWKAEPKRFHAWNPSVGLDCKPWRNQTSYCVLTQETIDNSVNYTTSTVTNKYYTATFALPSYTTDSDGWTIPVTKSDAVTRAYTTIPPVPSVSTWKYTGCYIDLWNDNLDNGGNATWNLDYRFIPRDPAETVDKCKQKCWEIRYRVAGLKLGNECFCGNRNNATLAEDQNECDIPCVGDANVKCGGTQRMNVWAADEASTGGTLTTASRSGASATRTGAGAATETATSGARRNAALFWM</sequence>
<feature type="region of interest" description="Disordered" evidence="7">
    <location>
        <begin position="252"/>
        <end position="275"/>
    </location>
</feature>
<evidence type="ECO:0000256" key="2">
    <source>
        <dbReference type="ARBA" id="ARBA00022692"/>
    </source>
</evidence>
<dbReference type="PROSITE" id="PS51212">
    <property type="entry name" value="WSC"/>
    <property type="match status" value="1"/>
</dbReference>
<evidence type="ECO:0000256" key="6">
    <source>
        <dbReference type="ARBA" id="ARBA00023180"/>
    </source>
</evidence>
<dbReference type="OrthoDB" id="2019572at2759"/>
<comment type="subcellular location">
    <subcellularLocation>
        <location evidence="1">Membrane</location>
        <topology evidence="1">Single-pass membrane protein</topology>
    </subcellularLocation>
</comment>
<dbReference type="SMART" id="SM00321">
    <property type="entry name" value="WSC"/>
    <property type="match status" value="1"/>
</dbReference>
<dbReference type="Proteomes" id="UP000800082">
    <property type="component" value="Unassembled WGS sequence"/>
</dbReference>
<keyword evidence="2" id="KW-0812">Transmembrane</keyword>
<accession>A0A6A5RM89</accession>
<evidence type="ECO:0000256" key="4">
    <source>
        <dbReference type="ARBA" id="ARBA00022989"/>
    </source>
</evidence>
<dbReference type="Pfam" id="PF01822">
    <property type="entry name" value="WSC"/>
    <property type="match status" value="1"/>
</dbReference>
<protein>
    <recommendedName>
        <fullName evidence="9">WSC domain-containing protein</fullName>
    </recommendedName>
</protein>
<dbReference type="InterPro" id="IPR002889">
    <property type="entry name" value="WSC_carb-bd"/>
</dbReference>
<name>A0A6A5RM89_9PLEO</name>
<dbReference type="EMBL" id="ML978968">
    <property type="protein sequence ID" value="KAF1928563.1"/>
    <property type="molecule type" value="Genomic_DNA"/>
</dbReference>
<evidence type="ECO:0000313" key="11">
    <source>
        <dbReference type="Proteomes" id="UP000800082"/>
    </source>
</evidence>
<feature type="domain" description="WSC" evidence="9">
    <location>
        <begin position="144"/>
        <end position="246"/>
    </location>
</feature>
<dbReference type="AlphaFoldDB" id="A0A6A5RM89"/>
<keyword evidence="3 8" id="KW-0732">Signal</keyword>
<gene>
    <name evidence="10" type="ORF">M421DRAFT_420450</name>
</gene>
<keyword evidence="11" id="KW-1185">Reference proteome</keyword>
<dbReference type="GeneID" id="54350154"/>
<dbReference type="PANTHER" id="PTHR24269:SF16">
    <property type="entry name" value="PROTEIN SLG1"/>
    <property type="match status" value="1"/>
</dbReference>
<evidence type="ECO:0000256" key="1">
    <source>
        <dbReference type="ARBA" id="ARBA00004167"/>
    </source>
</evidence>
<evidence type="ECO:0000313" key="10">
    <source>
        <dbReference type="EMBL" id="KAF1928563.1"/>
    </source>
</evidence>
<keyword evidence="5" id="KW-0472">Membrane</keyword>
<feature type="signal peptide" evidence="8">
    <location>
        <begin position="1"/>
        <end position="18"/>
    </location>
</feature>
<evidence type="ECO:0000256" key="8">
    <source>
        <dbReference type="SAM" id="SignalP"/>
    </source>
</evidence>
<dbReference type="InterPro" id="IPR051836">
    <property type="entry name" value="Kremen_rcpt"/>
</dbReference>
<dbReference type="RefSeq" id="XP_033448811.1">
    <property type="nucleotide sequence ID" value="XM_033592486.1"/>
</dbReference>